<reference evidence="1 3" key="1">
    <citation type="submission" date="2018-08" db="EMBL/GenBank/DDBJ databases">
        <title>Genomic investigation of the strawberry pathogen Phytophthora fragariae indicates pathogenicity is determined by transcriptional variation in three key races.</title>
        <authorList>
            <person name="Adams T.M."/>
            <person name="Armitage A.D."/>
            <person name="Sobczyk M.K."/>
            <person name="Bates H.J."/>
            <person name="Dunwell J.M."/>
            <person name="Nellist C.F."/>
            <person name="Harrison R.J."/>
        </authorList>
    </citation>
    <scope>NUCLEOTIDE SEQUENCE [LARGE SCALE GENOMIC DNA]</scope>
    <source>
        <strain evidence="1 3">NOV-5</strain>
        <strain evidence="2 4">NOV-77</strain>
    </source>
</reference>
<dbReference type="Proteomes" id="UP000440732">
    <property type="component" value="Unassembled WGS sequence"/>
</dbReference>
<accession>A0A6A3R4R5</accession>
<name>A0A6A3R4R5_9STRA</name>
<comment type="caution">
    <text evidence="1">The sequence shown here is derived from an EMBL/GenBank/DDBJ whole genome shotgun (WGS) entry which is preliminary data.</text>
</comment>
<sequence>MALAASSAALFSSGVPPAKCWASRSEKLPPQQACANSSVSLTVSDG</sequence>
<evidence type="ECO:0000313" key="4">
    <source>
        <dbReference type="Proteomes" id="UP000486351"/>
    </source>
</evidence>
<dbReference type="EMBL" id="QXGA01002931">
    <property type="protein sequence ID" value="KAE9089893.1"/>
    <property type="molecule type" value="Genomic_DNA"/>
</dbReference>
<evidence type="ECO:0000313" key="2">
    <source>
        <dbReference type="EMBL" id="KAE9281170.1"/>
    </source>
</evidence>
<gene>
    <name evidence="1" type="ORF">PF006_g25265</name>
    <name evidence="2" type="ORF">PF008_g27952</name>
</gene>
<dbReference type="Proteomes" id="UP000486351">
    <property type="component" value="Unassembled WGS sequence"/>
</dbReference>
<proteinExistence type="predicted"/>
<evidence type="ECO:0000313" key="3">
    <source>
        <dbReference type="Proteomes" id="UP000440732"/>
    </source>
</evidence>
<dbReference type="EMBL" id="QXFY01003905">
    <property type="protein sequence ID" value="KAE9281170.1"/>
    <property type="molecule type" value="Genomic_DNA"/>
</dbReference>
<protein>
    <submittedName>
        <fullName evidence="1">Uncharacterized protein</fullName>
    </submittedName>
</protein>
<organism evidence="1 3">
    <name type="scientific">Phytophthora fragariae</name>
    <dbReference type="NCBI Taxonomy" id="53985"/>
    <lineage>
        <taxon>Eukaryota</taxon>
        <taxon>Sar</taxon>
        <taxon>Stramenopiles</taxon>
        <taxon>Oomycota</taxon>
        <taxon>Peronosporomycetes</taxon>
        <taxon>Peronosporales</taxon>
        <taxon>Peronosporaceae</taxon>
        <taxon>Phytophthora</taxon>
    </lineage>
</organism>
<evidence type="ECO:0000313" key="1">
    <source>
        <dbReference type="EMBL" id="KAE9089893.1"/>
    </source>
</evidence>
<dbReference type="AlphaFoldDB" id="A0A6A3R4R5"/>